<keyword evidence="3" id="KW-1185">Reference proteome</keyword>
<accession>A0A167VR09</accession>
<feature type="compositionally biased region" description="Basic and acidic residues" evidence="1">
    <location>
        <begin position="161"/>
        <end position="195"/>
    </location>
</feature>
<feature type="region of interest" description="Disordered" evidence="1">
    <location>
        <begin position="97"/>
        <end position="217"/>
    </location>
</feature>
<dbReference type="Proteomes" id="UP000076532">
    <property type="component" value="Unassembled WGS sequence"/>
</dbReference>
<reference evidence="2 3" key="1">
    <citation type="journal article" date="2016" name="Mol. Biol. Evol.">
        <title>Comparative Genomics of Early-Diverging Mushroom-Forming Fungi Provides Insights into the Origins of Lignocellulose Decay Capabilities.</title>
        <authorList>
            <person name="Nagy L.G."/>
            <person name="Riley R."/>
            <person name="Tritt A."/>
            <person name="Adam C."/>
            <person name="Daum C."/>
            <person name="Floudas D."/>
            <person name="Sun H."/>
            <person name="Yadav J.S."/>
            <person name="Pangilinan J."/>
            <person name="Larsson K.H."/>
            <person name="Matsuura K."/>
            <person name="Barry K."/>
            <person name="Labutti K."/>
            <person name="Kuo R."/>
            <person name="Ohm R.A."/>
            <person name="Bhattacharya S.S."/>
            <person name="Shirouzu T."/>
            <person name="Yoshinaga Y."/>
            <person name="Martin F.M."/>
            <person name="Grigoriev I.V."/>
            <person name="Hibbett D.S."/>
        </authorList>
    </citation>
    <scope>NUCLEOTIDE SEQUENCE [LARGE SCALE GENOMIC DNA]</scope>
    <source>
        <strain evidence="2 3">CBS 109695</strain>
    </source>
</reference>
<organism evidence="2 3">
    <name type="scientific">Athelia psychrophila</name>
    <dbReference type="NCBI Taxonomy" id="1759441"/>
    <lineage>
        <taxon>Eukaryota</taxon>
        <taxon>Fungi</taxon>
        <taxon>Dikarya</taxon>
        <taxon>Basidiomycota</taxon>
        <taxon>Agaricomycotina</taxon>
        <taxon>Agaricomycetes</taxon>
        <taxon>Agaricomycetidae</taxon>
        <taxon>Atheliales</taxon>
        <taxon>Atheliaceae</taxon>
        <taxon>Athelia</taxon>
    </lineage>
</organism>
<protein>
    <submittedName>
        <fullName evidence="2">Uncharacterized protein</fullName>
    </submittedName>
</protein>
<proteinExistence type="predicted"/>
<sequence>MSLHTLNQWVYRQTILKHANLKHLECPPGVLDATGKALADEAICGSGGIHTQWGNCIHGLASQDRFSSEKLAIALELREMVAKMFDMVLGSVMDQETKAANGRSRDAPAADTPTRQQPLSSQLLDLQQRRPMRRHSSPPIRPSRRTPKVMIKVDSEEEEQRDSKGSGDKGSEDEEKKVGEQVGEQDGKKASDTSRHTKTATPVELPVAASSAAAPTM</sequence>
<evidence type="ECO:0000313" key="3">
    <source>
        <dbReference type="Proteomes" id="UP000076532"/>
    </source>
</evidence>
<feature type="compositionally biased region" description="Basic residues" evidence="1">
    <location>
        <begin position="130"/>
        <end position="147"/>
    </location>
</feature>
<dbReference type="AlphaFoldDB" id="A0A167VR09"/>
<dbReference type="EMBL" id="KV417850">
    <property type="protein sequence ID" value="KZP05276.1"/>
    <property type="molecule type" value="Genomic_DNA"/>
</dbReference>
<name>A0A167VR09_9AGAM</name>
<feature type="compositionally biased region" description="Low complexity" evidence="1">
    <location>
        <begin position="115"/>
        <end position="126"/>
    </location>
</feature>
<gene>
    <name evidence="2" type="ORF">FIBSPDRAFT_967422</name>
</gene>
<evidence type="ECO:0000313" key="2">
    <source>
        <dbReference type="EMBL" id="KZP05276.1"/>
    </source>
</evidence>
<evidence type="ECO:0000256" key="1">
    <source>
        <dbReference type="SAM" id="MobiDB-lite"/>
    </source>
</evidence>